<dbReference type="RefSeq" id="WP_284292084.1">
    <property type="nucleotide sequence ID" value="NZ_BSUK01000001.1"/>
</dbReference>
<comment type="caution">
    <text evidence="2">The sequence shown here is derived from an EMBL/GenBank/DDBJ whole genome shotgun (WGS) entry which is preliminary data.</text>
</comment>
<organism evidence="2 3">
    <name type="scientific">Luteimicrobium album</name>
    <dbReference type="NCBI Taxonomy" id="1054550"/>
    <lineage>
        <taxon>Bacteria</taxon>
        <taxon>Bacillati</taxon>
        <taxon>Actinomycetota</taxon>
        <taxon>Actinomycetes</taxon>
        <taxon>Micrococcales</taxon>
        <taxon>Luteimicrobium</taxon>
    </lineage>
</organism>
<feature type="signal peptide" evidence="1">
    <location>
        <begin position="1"/>
        <end position="21"/>
    </location>
</feature>
<feature type="chain" id="PRO_5047322425" description="Secreted protein" evidence="1">
    <location>
        <begin position="22"/>
        <end position="156"/>
    </location>
</feature>
<name>A0ABQ6HX81_9MICO</name>
<keyword evidence="3" id="KW-1185">Reference proteome</keyword>
<reference evidence="3" key="1">
    <citation type="journal article" date="2019" name="Int. J. Syst. Evol. Microbiol.">
        <title>The Global Catalogue of Microorganisms (GCM) 10K type strain sequencing project: providing services to taxonomists for standard genome sequencing and annotation.</title>
        <authorList>
            <consortium name="The Broad Institute Genomics Platform"/>
            <consortium name="The Broad Institute Genome Sequencing Center for Infectious Disease"/>
            <person name="Wu L."/>
            <person name="Ma J."/>
        </authorList>
    </citation>
    <scope>NUCLEOTIDE SEQUENCE [LARGE SCALE GENOMIC DNA]</scope>
    <source>
        <strain evidence="3">NBRC 106348</strain>
    </source>
</reference>
<gene>
    <name evidence="2" type="ORF">GCM10025864_07290</name>
</gene>
<sequence length="156" mass="15367">MVAGVTLAAAAALATTGAASGSSPTAQEGDVCTVAAGTGEQHCFDTFSEALESITGEQVTDPAVDAGDHAAIDRTIEAQNDQVLAANAKVLAASAPSLRSAASLTAAAASSSTLPVLGAVWKNKNWSGSAKLLYAANGSGCYGGRRTGSPTRARSV</sequence>
<accession>A0ABQ6HX81</accession>
<evidence type="ECO:0000256" key="1">
    <source>
        <dbReference type="SAM" id="SignalP"/>
    </source>
</evidence>
<proteinExistence type="predicted"/>
<dbReference type="Proteomes" id="UP001157091">
    <property type="component" value="Unassembled WGS sequence"/>
</dbReference>
<evidence type="ECO:0008006" key="4">
    <source>
        <dbReference type="Google" id="ProtNLM"/>
    </source>
</evidence>
<evidence type="ECO:0000313" key="2">
    <source>
        <dbReference type="EMBL" id="GMA22970.1"/>
    </source>
</evidence>
<protein>
    <recommendedName>
        <fullName evidence="4">Secreted protein</fullName>
    </recommendedName>
</protein>
<evidence type="ECO:0000313" key="3">
    <source>
        <dbReference type="Proteomes" id="UP001157091"/>
    </source>
</evidence>
<dbReference type="EMBL" id="BSUK01000001">
    <property type="protein sequence ID" value="GMA22970.1"/>
    <property type="molecule type" value="Genomic_DNA"/>
</dbReference>
<keyword evidence="1" id="KW-0732">Signal</keyword>